<evidence type="ECO:0000313" key="1">
    <source>
        <dbReference type="EMBL" id="WEW61920.1"/>
    </source>
</evidence>
<name>A0AAF0DN72_9EURO</name>
<dbReference type="EMBL" id="CP120631">
    <property type="protein sequence ID" value="WEW61920.1"/>
    <property type="molecule type" value="Genomic_DNA"/>
</dbReference>
<reference evidence="1" key="1">
    <citation type="submission" date="2023-03" db="EMBL/GenBank/DDBJ databases">
        <title>Emydomyces testavorans Genome Sequence.</title>
        <authorList>
            <person name="Hoyer L."/>
        </authorList>
    </citation>
    <scope>NUCLEOTIDE SEQUENCE</scope>
    <source>
        <strain evidence="1">16-2883</strain>
    </source>
</reference>
<protein>
    <submittedName>
        <fullName evidence="1">Uncharacterized protein</fullName>
    </submittedName>
</protein>
<keyword evidence="2" id="KW-1185">Reference proteome</keyword>
<gene>
    <name evidence="1" type="ORF">PRK78_007420</name>
</gene>
<sequence length="101" mass="11836">MEELREHGALDFGLGPILNEIPRRTEPYKPGAQPVTVQFLQSLPIPAVWFKRHRTAFDMSWKCVLKLLLRPIFNNISSTMIYRLRPEITRALRLTIMKTME</sequence>
<accession>A0AAF0DN72</accession>
<dbReference type="Proteomes" id="UP001219355">
    <property type="component" value="Chromosome 5"/>
</dbReference>
<organism evidence="1 2">
    <name type="scientific">Emydomyces testavorans</name>
    <dbReference type="NCBI Taxonomy" id="2070801"/>
    <lineage>
        <taxon>Eukaryota</taxon>
        <taxon>Fungi</taxon>
        <taxon>Dikarya</taxon>
        <taxon>Ascomycota</taxon>
        <taxon>Pezizomycotina</taxon>
        <taxon>Eurotiomycetes</taxon>
        <taxon>Eurotiomycetidae</taxon>
        <taxon>Onygenales</taxon>
        <taxon>Nannizziopsiaceae</taxon>
        <taxon>Emydomyces</taxon>
    </lineage>
</organism>
<dbReference type="AlphaFoldDB" id="A0AAF0DN72"/>
<proteinExistence type="predicted"/>
<evidence type="ECO:0000313" key="2">
    <source>
        <dbReference type="Proteomes" id="UP001219355"/>
    </source>
</evidence>